<evidence type="ECO:0000313" key="3">
    <source>
        <dbReference type="EMBL" id="BAS28593.1"/>
    </source>
</evidence>
<dbReference type="PANTHER" id="PTHR48228:SF6">
    <property type="entry name" value="L-CARNITINE COA-TRANSFERASE"/>
    <property type="match status" value="1"/>
</dbReference>
<dbReference type="OrthoDB" id="9797653at2"/>
<dbReference type="GO" id="GO:0016740">
    <property type="term" value="F:transferase activity"/>
    <property type="evidence" value="ECO:0007669"/>
    <property type="project" value="UniProtKB-KW"/>
</dbReference>
<dbReference type="SUPFAM" id="SSF89796">
    <property type="entry name" value="CoA-transferase family III (CaiB/BaiF)"/>
    <property type="match status" value="1"/>
</dbReference>
<evidence type="ECO:0000256" key="2">
    <source>
        <dbReference type="ARBA" id="ARBA00022679"/>
    </source>
</evidence>
<comment type="similarity">
    <text evidence="1">Belongs to the CoA-transferase III family.</text>
</comment>
<evidence type="ECO:0000256" key="1">
    <source>
        <dbReference type="ARBA" id="ARBA00008383"/>
    </source>
</evidence>
<dbReference type="Gene3D" id="3.40.50.10540">
    <property type="entry name" value="Crotonobetainyl-coa:carnitine coa-transferase, domain 1"/>
    <property type="match status" value="1"/>
</dbReference>
<dbReference type="EMBL" id="AP014924">
    <property type="protein sequence ID" value="BAS28593.1"/>
    <property type="molecule type" value="Genomic_DNA"/>
</dbReference>
<dbReference type="InterPro" id="IPR023606">
    <property type="entry name" value="CoA-Trfase_III_dom_1_sf"/>
</dbReference>
<dbReference type="PATRIC" id="fig|1555112.3.peg.2805"/>
<accession>A0A0K2SN85</accession>
<evidence type="ECO:0000313" key="4">
    <source>
        <dbReference type="Proteomes" id="UP000065807"/>
    </source>
</evidence>
<organism evidence="3 4">
    <name type="scientific">Limnochorda pilosa</name>
    <dbReference type="NCBI Taxonomy" id="1555112"/>
    <lineage>
        <taxon>Bacteria</taxon>
        <taxon>Bacillati</taxon>
        <taxon>Bacillota</taxon>
        <taxon>Limnochordia</taxon>
        <taxon>Limnochordales</taxon>
        <taxon>Limnochordaceae</taxon>
        <taxon>Limnochorda</taxon>
    </lineage>
</organism>
<dbReference type="Gene3D" id="3.30.1540.10">
    <property type="entry name" value="formyl-coa transferase, domain 3"/>
    <property type="match status" value="1"/>
</dbReference>
<dbReference type="AlphaFoldDB" id="A0A0K2SN85"/>
<dbReference type="Pfam" id="PF02515">
    <property type="entry name" value="CoA_transf_3"/>
    <property type="match status" value="1"/>
</dbReference>
<gene>
    <name evidence="3" type="ORF">LIP_2763</name>
</gene>
<protein>
    <submittedName>
        <fullName evidence="3">Acyl-CoA transferase</fullName>
    </submittedName>
</protein>
<keyword evidence="4" id="KW-1185">Reference proteome</keyword>
<keyword evidence="2 3" id="KW-0808">Transferase</keyword>
<dbReference type="InterPro" id="IPR050509">
    <property type="entry name" value="CoA-transferase_III"/>
</dbReference>
<proteinExistence type="inferred from homology"/>
<dbReference type="PANTHER" id="PTHR48228">
    <property type="entry name" value="SUCCINYL-COA--D-CITRAMALATE COA-TRANSFERASE"/>
    <property type="match status" value="1"/>
</dbReference>
<dbReference type="InterPro" id="IPR044855">
    <property type="entry name" value="CoA-Trfase_III_dom3_sf"/>
</dbReference>
<sequence length="412" mass="44583">MEPQTIPHGTSTAQKAGPLHGVRVVDTSRLVAGNQLTVLLADLGADVIKVEQPGRGDPLRDWKVKGVSLNWKVYGRGKRSITLNLKDPRAREILLKLLETASIFVENFKPGTLEQMGLGPATLLGRNPRLVIVRLSGWGQTGPYAPKPGFGTLVEAMSGFAAMNGFEDREPLLPPLSLADMVAGTYGAMATLAALRHVEVEGGGGQVVDLSLLEPLLSILGPLAASFQLTGEVPKRVGSRSNTTAPRNVYRTKDGRWMALSASTQVMTERLFRALDCAELISDPRFRTNSDRVAHVEELDAILQARFSERTLEENLRELQAAGVSVAPVYDIRDLLGDAHIRERGVVVEVADLDGGEDPGSVLMHAVVPRFSRTPGSIAWPGPDLGRHNEEVLTEVGLRPDELEQLASEQVI</sequence>
<dbReference type="InterPro" id="IPR003673">
    <property type="entry name" value="CoA-Trfase_fam_III"/>
</dbReference>
<reference evidence="4" key="1">
    <citation type="submission" date="2015-07" db="EMBL/GenBank/DDBJ databases">
        <title>Complete genome sequence and phylogenetic analysis of Limnochorda pilosa.</title>
        <authorList>
            <person name="Watanabe M."/>
            <person name="Kojima H."/>
            <person name="Fukui M."/>
        </authorList>
    </citation>
    <scope>NUCLEOTIDE SEQUENCE [LARGE SCALE GENOMIC DNA]</scope>
    <source>
        <strain evidence="4">HC45</strain>
    </source>
</reference>
<dbReference type="STRING" id="1555112.LIP_2763"/>
<dbReference type="Proteomes" id="UP000065807">
    <property type="component" value="Chromosome"/>
</dbReference>
<dbReference type="KEGG" id="lpil:LIP_2763"/>
<reference evidence="4" key="2">
    <citation type="journal article" date="2016" name="Int. J. Syst. Evol. Microbiol.">
        <title>Complete genome sequence and cell structure of Limnochorda pilosa, a Gram-negative spore-former within the phylum Firmicutes.</title>
        <authorList>
            <person name="Watanabe M."/>
            <person name="Kojima H."/>
            <person name="Fukui M."/>
        </authorList>
    </citation>
    <scope>NUCLEOTIDE SEQUENCE [LARGE SCALE GENOMIC DNA]</scope>
    <source>
        <strain evidence="4">HC45</strain>
    </source>
</reference>
<dbReference type="RefSeq" id="WP_068139171.1">
    <property type="nucleotide sequence ID" value="NZ_AP014924.1"/>
</dbReference>
<name>A0A0K2SN85_LIMPI</name>